<evidence type="ECO:0000313" key="1">
    <source>
        <dbReference type="EMBL" id="AXK43964.1"/>
    </source>
</evidence>
<geneLocation type="plasmid" evidence="1 2">
    <name>unnamed</name>
</geneLocation>
<organism evidence="1 2">
    <name type="scientific">Erythrobacter aureus</name>
    <dbReference type="NCBI Taxonomy" id="2182384"/>
    <lineage>
        <taxon>Bacteria</taxon>
        <taxon>Pseudomonadati</taxon>
        <taxon>Pseudomonadota</taxon>
        <taxon>Alphaproteobacteria</taxon>
        <taxon>Sphingomonadales</taxon>
        <taxon>Erythrobacteraceae</taxon>
        <taxon>Erythrobacter/Porphyrobacter group</taxon>
        <taxon>Erythrobacter</taxon>
    </lineage>
</organism>
<dbReference type="KEGG" id="err:DVR09_16040"/>
<protein>
    <submittedName>
        <fullName evidence="1">Uncharacterized protein</fullName>
    </submittedName>
</protein>
<name>A0A345YJ62_9SPHN</name>
<proteinExistence type="predicted"/>
<dbReference type="Proteomes" id="UP000254508">
    <property type="component" value="Plasmid unnamed"/>
</dbReference>
<accession>A0A345YJ62</accession>
<evidence type="ECO:0000313" key="2">
    <source>
        <dbReference type="Proteomes" id="UP000254508"/>
    </source>
</evidence>
<gene>
    <name evidence="1" type="ORF">DVR09_16040</name>
</gene>
<dbReference type="RefSeq" id="WP_115418277.1">
    <property type="nucleotide sequence ID" value="NZ_CP031358.1"/>
</dbReference>
<dbReference type="AlphaFoldDB" id="A0A345YJ62"/>
<keyword evidence="1" id="KW-0614">Plasmid</keyword>
<keyword evidence="2" id="KW-1185">Reference proteome</keyword>
<reference evidence="1 2" key="1">
    <citation type="submission" date="2018-07" db="EMBL/GenBank/DDBJ databases">
        <title>Genome sequence of Erythrobacter strain YH-07, an antagonistic bacterium isolated from Yellow Sea.</title>
        <authorList>
            <person name="Tang T."/>
            <person name="Liu Q."/>
            <person name="Sun X."/>
        </authorList>
    </citation>
    <scope>NUCLEOTIDE SEQUENCE [LARGE SCALE GENOMIC DNA]</scope>
    <source>
        <strain evidence="1 2">YH-07</strain>
        <plasmid evidence="1 2">unnamed</plasmid>
    </source>
</reference>
<sequence length="271" mass="29491">MAEAEGVSIVTVEAIAYVLANNDREMASIPLAILIAEHLNSLEADEAPLDERTFWMLNIIESMGGTSDASDDGGWLSAFCDDLEGDVSDTFNRAAEAGFISVTHDNDMGTSTARLTEAGRAALVSQKSPTAVTAHKSQGVPFDASLIRALDELEAANEGLAAVRSDATYLSMVDNDQATDQLNRLEEARRIARALLEGKRMGERYITVWRKTGDKVLEWDHHVSEDAEEAARCVANLLKQDVIQYSTYHLGASVPELTVDFSRTAQPEEAE</sequence>
<dbReference type="EMBL" id="CP031358">
    <property type="protein sequence ID" value="AXK43964.1"/>
    <property type="molecule type" value="Genomic_DNA"/>
</dbReference>